<feature type="compositionally biased region" description="Basic and acidic residues" evidence="1">
    <location>
        <begin position="100"/>
        <end position="115"/>
    </location>
</feature>
<dbReference type="Proteomes" id="UP000036681">
    <property type="component" value="Unplaced"/>
</dbReference>
<proteinExistence type="predicted"/>
<accession>A0A0M3INF3</accession>
<dbReference type="AlphaFoldDB" id="A0A0M3INF3"/>
<evidence type="ECO:0000313" key="3">
    <source>
        <dbReference type="WBParaSite" id="ALUE_0002028101-mRNA-1"/>
    </source>
</evidence>
<sequence length="122" mass="14029">MLICEYKRDRTKDVQASRSQTLYGLRICPAAAKSTRVDEGRYAKNNKHQEREENQLETEESVYGEAARPANMSRTKDVQASRSQTLYGLRICPAAAKSTQVDEGRYAKNNKHQEREENELYV</sequence>
<feature type="region of interest" description="Disordered" evidence="1">
    <location>
        <begin position="36"/>
        <end position="79"/>
    </location>
</feature>
<evidence type="ECO:0000313" key="2">
    <source>
        <dbReference type="Proteomes" id="UP000036681"/>
    </source>
</evidence>
<feature type="region of interest" description="Disordered" evidence="1">
    <location>
        <begin position="97"/>
        <end position="122"/>
    </location>
</feature>
<dbReference type="WBParaSite" id="ALUE_0002028101-mRNA-1">
    <property type="protein sequence ID" value="ALUE_0002028101-mRNA-1"/>
    <property type="gene ID" value="ALUE_0002028101"/>
</dbReference>
<feature type="compositionally biased region" description="Basic and acidic residues" evidence="1">
    <location>
        <begin position="36"/>
        <end position="54"/>
    </location>
</feature>
<reference evidence="3" key="1">
    <citation type="submission" date="2017-02" db="UniProtKB">
        <authorList>
            <consortium name="WormBaseParasite"/>
        </authorList>
    </citation>
    <scope>IDENTIFICATION</scope>
</reference>
<protein>
    <submittedName>
        <fullName evidence="3">Uncharacterized protein</fullName>
    </submittedName>
</protein>
<name>A0A0M3INF3_ASCLU</name>
<organism evidence="2 3">
    <name type="scientific">Ascaris lumbricoides</name>
    <name type="common">Giant roundworm</name>
    <dbReference type="NCBI Taxonomy" id="6252"/>
    <lineage>
        <taxon>Eukaryota</taxon>
        <taxon>Metazoa</taxon>
        <taxon>Ecdysozoa</taxon>
        <taxon>Nematoda</taxon>
        <taxon>Chromadorea</taxon>
        <taxon>Rhabditida</taxon>
        <taxon>Spirurina</taxon>
        <taxon>Ascaridomorpha</taxon>
        <taxon>Ascaridoidea</taxon>
        <taxon>Ascarididae</taxon>
        <taxon>Ascaris</taxon>
    </lineage>
</organism>
<keyword evidence="2" id="KW-1185">Reference proteome</keyword>
<evidence type="ECO:0000256" key="1">
    <source>
        <dbReference type="SAM" id="MobiDB-lite"/>
    </source>
</evidence>